<reference evidence="1 2" key="2">
    <citation type="journal article" date="2008" name="Int. J. Syst. Evol. Microbiol.">
        <title>Methanocella paludicola gen. nov., sp. nov., a methane-producing archaeon, the first isolate of the lineage 'Rice Cluster I', and proposal of the new archaeal order Methanocellales ord. nov.</title>
        <authorList>
            <person name="Sakai S."/>
            <person name="Imachi H."/>
            <person name="Hanada S."/>
            <person name="Ohashi A."/>
            <person name="Harada H."/>
            <person name="Kamagata Y."/>
        </authorList>
    </citation>
    <scope>NUCLEOTIDE SEQUENCE [LARGE SCALE GENOMIC DNA]</scope>
    <source>
        <strain evidence="2">DSM 17711 / JCM 13418 / NBRC 101707 / SANAE</strain>
    </source>
</reference>
<dbReference type="eggNOG" id="arCOG11666">
    <property type="taxonomic scope" value="Archaea"/>
</dbReference>
<sequence>MEPGLMQPPEKYYILTLEQYLSLIKGEKVRDCYSALQYLAMSEHFRDKKIVVRTNIAELIRERYHVSKRAFYAANRFVEFTAQTTLDVDGQS</sequence>
<name>D1YWT0_METPS</name>
<dbReference type="EMBL" id="AP011532">
    <property type="protein sequence ID" value="BAI60902.1"/>
    <property type="molecule type" value="Genomic_DNA"/>
</dbReference>
<dbReference type="GeneID" id="8680865"/>
<accession>D1YWT0</accession>
<proteinExistence type="predicted"/>
<reference evidence="2" key="3">
    <citation type="journal article" date="2011" name="PLoS ONE">
        <title>Genome sequence of a mesophilic hydrogenotrophic methanogen Methanocella paludicola, the first cultivated representative of the order Methanocellales.</title>
        <authorList>
            <person name="Sakai S."/>
            <person name="Takaki Y."/>
            <person name="Shimamura S."/>
            <person name="Sekine M."/>
            <person name="Tajima T."/>
            <person name="Kosugi H."/>
            <person name="Ichikawa N."/>
            <person name="Tasumi E."/>
            <person name="Hiraki A.T."/>
            <person name="Shimizu A."/>
            <person name="Kato Y."/>
            <person name="Nishiko R."/>
            <person name="Mori K."/>
            <person name="Fujita N."/>
            <person name="Imachi H."/>
            <person name="Takai K."/>
        </authorList>
    </citation>
    <scope>NUCLEOTIDE SEQUENCE [LARGE SCALE GENOMIC DNA]</scope>
    <source>
        <strain evidence="2">DSM 17711 / JCM 13418 / NBRC 101707 / SANAE</strain>
    </source>
</reference>
<dbReference type="RefSeq" id="WP_012899581.1">
    <property type="nucleotide sequence ID" value="NC_013665.1"/>
</dbReference>
<dbReference type="InParanoid" id="D1YWT0"/>
<evidence type="ECO:0000313" key="1">
    <source>
        <dbReference type="EMBL" id="BAI60902.1"/>
    </source>
</evidence>
<keyword evidence="2" id="KW-1185">Reference proteome</keyword>
<reference evidence="1 2" key="1">
    <citation type="journal article" date="2007" name="Appl. Environ. Microbiol.">
        <title>Isolation of key methanogens for global methane emission from rice paddy fields: a novel isolate affiliated with the clone cluster rice cluster I.</title>
        <authorList>
            <person name="Sakai S."/>
            <person name="Imachi H."/>
            <person name="Sekiguchi Y."/>
            <person name="Ohashi A."/>
            <person name="Harada H."/>
            <person name="Kamagata Y."/>
        </authorList>
    </citation>
    <scope>NUCLEOTIDE SEQUENCE [LARGE SCALE GENOMIC DNA]</scope>
    <source>
        <strain evidence="2">DSM 17711 / JCM 13418 / NBRC 101707 / SANAE</strain>
    </source>
</reference>
<dbReference type="OrthoDB" id="145986at2157"/>
<dbReference type="AlphaFoldDB" id="D1YWT0"/>
<organism evidence="1 2">
    <name type="scientific">Methanocella paludicola (strain DSM 17711 / JCM 13418 / NBRC 101707 / SANAE)</name>
    <dbReference type="NCBI Taxonomy" id="304371"/>
    <lineage>
        <taxon>Archaea</taxon>
        <taxon>Methanobacteriati</taxon>
        <taxon>Methanobacteriota</taxon>
        <taxon>Stenosarchaea group</taxon>
        <taxon>Methanomicrobia</taxon>
        <taxon>Methanocellales</taxon>
        <taxon>Methanocellaceae</taxon>
        <taxon>Methanocella</taxon>
    </lineage>
</organism>
<dbReference type="Proteomes" id="UP000001882">
    <property type="component" value="Chromosome"/>
</dbReference>
<dbReference type="STRING" id="304371.MCP_0830"/>
<protein>
    <submittedName>
        <fullName evidence="1">Uncharacterized protein</fullName>
    </submittedName>
</protein>
<dbReference type="KEGG" id="mpd:MCP_0830"/>
<gene>
    <name evidence="1" type="ordered locus">MCP_0830</name>
</gene>
<evidence type="ECO:0000313" key="2">
    <source>
        <dbReference type="Proteomes" id="UP000001882"/>
    </source>
</evidence>